<keyword evidence="2" id="KW-0547">Nucleotide-binding</keyword>
<dbReference type="OrthoDB" id="9771372at2"/>
<name>A0A0L0QRT9_VIRPA</name>
<dbReference type="InterPro" id="IPR036634">
    <property type="entry name" value="PRD_sf"/>
</dbReference>
<accession>A0A0L0QRT9</accession>
<dbReference type="EMBL" id="LGTO01000007">
    <property type="protein sequence ID" value="KNE20903.1"/>
    <property type="molecule type" value="Genomic_DNA"/>
</dbReference>
<gene>
    <name evidence="7" type="ORF">AFK71_12960</name>
</gene>
<dbReference type="InterPro" id="IPR003593">
    <property type="entry name" value="AAA+_ATPase"/>
</dbReference>
<evidence type="ECO:0000256" key="1">
    <source>
        <dbReference type="ARBA" id="ARBA00022679"/>
    </source>
</evidence>
<dbReference type="InterPro" id="IPR011608">
    <property type="entry name" value="PRD"/>
</dbReference>
<dbReference type="GO" id="GO:0016020">
    <property type="term" value="C:membrane"/>
    <property type="evidence" value="ECO:0007669"/>
    <property type="project" value="InterPro"/>
</dbReference>
<dbReference type="GO" id="GO:0005524">
    <property type="term" value="F:ATP binding"/>
    <property type="evidence" value="ECO:0007669"/>
    <property type="project" value="UniProtKB-KW"/>
</dbReference>
<protein>
    <submittedName>
        <fullName evidence="7">Transcription antiterminator BglG</fullName>
    </submittedName>
</protein>
<evidence type="ECO:0000313" key="7">
    <source>
        <dbReference type="EMBL" id="KNE20903.1"/>
    </source>
</evidence>
<evidence type="ECO:0000259" key="4">
    <source>
        <dbReference type="PROSITE" id="PS50045"/>
    </source>
</evidence>
<dbReference type="GO" id="GO:0009401">
    <property type="term" value="P:phosphoenolpyruvate-dependent sugar phosphotransferase system"/>
    <property type="evidence" value="ECO:0007669"/>
    <property type="project" value="InterPro"/>
</dbReference>
<dbReference type="Gene3D" id="3.40.50.300">
    <property type="entry name" value="P-loop containing nucleotide triphosphate hydrolases"/>
    <property type="match status" value="1"/>
</dbReference>
<sequence>MKDEITKYIENQTAFLDLDNISEVFTAKNIGLQFEIKRNTVSHYLNQLNEQGIIIKINTRPVYFFHKNAFETQFYTLSKNIYRSLDELKEEQPLFQKRNDMFSLLIGNDASLARSIEQLKAALYYPENGLPVLLTGESGTGKSYMVKIIYQYCLANDLIKEDGQLITLNCAQYANNPELLTSHLFGHAKGAFTGADEDHKGVFEEANGGILFLDEVHRLNAEGQEKLFTYLDQGVIYRMGETNMPRKVSTRIFFATTEDLNSVFLSTFIRRIPVQIQLPSLEQRTQNERLEMIYNFFIKERAKIRKVLLVSSQVIHLLKTTPYQGNIGKLKNVVKVTVAKAFSEQKDAKHIHITIYHLPPDLLTKAVFKASVSTEENINIDETTTIENLSMKKKPEELRIIRTYERLLANFKKSELNITAIDEDIKKEVENLFDFLLFETDREKKHELLLFMTQYVRDTLKQMESSYQIIFNGNSIYAISYYLFQRSSVRWQPEDVEVQSLIKEFKQAVIQTYPMLFQYTERMLSIIKPRLDIEVFDMDLILLTLYFSQLGLSRESNFAKAIIVAHGYATASSIANVANRLLGKNIFESFDMPIDTTPQKIAEEIVDYTEKNDVSNGLVILVDMGSLKEIYEYFPQQLSVPVMIMNNLTTPLAIAIGENIQKSINLSELAIHSFENNKPDWKIIYPHKNKNKALLTTCFTGIGTATKISKLLEKSLPINSPLKVLPFDYQTLHEQKEKETVFSLYEVVGIVGTANPMIQDIPYLSLEELISGKGAQHLREWLMKDLDDEKAEQFNNRLIRNFSLDKVIDSVTILDTDKVMAEIELFMRILEELTEQKIKNERKLALYVHVSCLIERLIRNVPIETYSGDDTDEKCRKEQLARIKEAFSVIEEDYSVKIPNSELKYIHDILFQKLDLTMIKEEF</sequence>
<dbReference type="AlphaFoldDB" id="A0A0L0QRT9"/>
<keyword evidence="1" id="KW-0808">Transferase</keyword>
<evidence type="ECO:0000313" key="8">
    <source>
        <dbReference type="Proteomes" id="UP000036780"/>
    </source>
</evidence>
<dbReference type="InterPro" id="IPR027417">
    <property type="entry name" value="P-loop_NTPase"/>
</dbReference>
<proteinExistence type="predicted"/>
<evidence type="ECO:0000256" key="3">
    <source>
        <dbReference type="ARBA" id="ARBA00022840"/>
    </source>
</evidence>
<reference evidence="8" key="1">
    <citation type="submission" date="2015-07" db="EMBL/GenBank/DDBJ databases">
        <title>Fjat-10053 dsm26.</title>
        <authorList>
            <person name="Liu B."/>
            <person name="Wang J."/>
            <person name="Zhu Y."/>
            <person name="Liu G."/>
            <person name="Chen Q."/>
            <person name="Chen Z."/>
            <person name="Lan J."/>
            <person name="Che J."/>
            <person name="Ge C."/>
            <person name="Shi H."/>
            <person name="Pan Z."/>
            <person name="Liu X."/>
        </authorList>
    </citation>
    <scope>NUCLEOTIDE SEQUENCE [LARGE SCALE GENOMIC DNA]</scope>
    <source>
        <strain evidence="8">DSM 26</strain>
    </source>
</reference>
<dbReference type="Pfam" id="PF00874">
    <property type="entry name" value="PRD"/>
    <property type="match status" value="2"/>
</dbReference>
<dbReference type="CDD" id="cd00009">
    <property type="entry name" value="AAA"/>
    <property type="match status" value="1"/>
</dbReference>
<keyword evidence="8" id="KW-1185">Reference proteome</keyword>
<feature type="domain" description="PRD" evidence="6">
    <location>
        <begin position="447"/>
        <end position="557"/>
    </location>
</feature>
<evidence type="ECO:0000259" key="6">
    <source>
        <dbReference type="PROSITE" id="PS51372"/>
    </source>
</evidence>
<dbReference type="InterPro" id="IPR036662">
    <property type="entry name" value="PTS_EIIA_man-typ_sf"/>
</dbReference>
<dbReference type="PROSITE" id="PS00676">
    <property type="entry name" value="SIGMA54_INTERACT_2"/>
    <property type="match status" value="1"/>
</dbReference>
<dbReference type="PROSITE" id="PS51372">
    <property type="entry name" value="PRD_2"/>
    <property type="match status" value="2"/>
</dbReference>
<evidence type="ECO:0000256" key="2">
    <source>
        <dbReference type="ARBA" id="ARBA00022741"/>
    </source>
</evidence>
<feature type="domain" description="PTS EIIA type-4" evidence="5">
    <location>
        <begin position="558"/>
        <end position="681"/>
    </location>
</feature>
<dbReference type="GO" id="GO:0006355">
    <property type="term" value="P:regulation of DNA-templated transcription"/>
    <property type="evidence" value="ECO:0007669"/>
    <property type="project" value="InterPro"/>
</dbReference>
<dbReference type="Gene3D" id="3.40.50.510">
    <property type="entry name" value="Phosphotransferase system, mannose-type IIA component"/>
    <property type="match status" value="1"/>
</dbReference>
<evidence type="ECO:0000259" key="5">
    <source>
        <dbReference type="PROSITE" id="PS51096"/>
    </source>
</evidence>
<dbReference type="InterPro" id="IPR002078">
    <property type="entry name" value="Sigma_54_int"/>
</dbReference>
<dbReference type="PROSITE" id="PS51096">
    <property type="entry name" value="PTS_EIIA_TYPE_4"/>
    <property type="match status" value="1"/>
</dbReference>
<comment type="caution">
    <text evidence="7">The sequence shown here is derived from an EMBL/GenBank/DDBJ whole genome shotgun (WGS) entry which is preliminary data.</text>
</comment>
<dbReference type="InterPro" id="IPR025943">
    <property type="entry name" value="Sigma_54_int_dom_ATP-bd_2"/>
</dbReference>
<dbReference type="SMART" id="SM00382">
    <property type="entry name" value="AAA"/>
    <property type="match status" value="1"/>
</dbReference>
<dbReference type="PROSITE" id="PS00675">
    <property type="entry name" value="SIGMA54_INTERACT_1"/>
    <property type="match status" value="1"/>
</dbReference>
<keyword evidence="3" id="KW-0067">ATP-binding</keyword>
<dbReference type="PANTHER" id="PTHR32071:SF38">
    <property type="entry name" value="PSP OPERON TRANSCRIPTIONAL ACTIVATOR"/>
    <property type="match status" value="1"/>
</dbReference>
<dbReference type="GO" id="GO:0016740">
    <property type="term" value="F:transferase activity"/>
    <property type="evidence" value="ECO:0007669"/>
    <property type="project" value="UniProtKB-KW"/>
</dbReference>
<dbReference type="InterPro" id="IPR004701">
    <property type="entry name" value="PTS_EIIA_man-typ"/>
</dbReference>
<dbReference type="PANTHER" id="PTHR32071">
    <property type="entry name" value="TRANSCRIPTIONAL REGULATORY PROTEIN"/>
    <property type="match status" value="1"/>
</dbReference>
<organism evidence="7 8">
    <name type="scientific">Virgibacillus pantothenticus</name>
    <dbReference type="NCBI Taxonomy" id="1473"/>
    <lineage>
        <taxon>Bacteria</taxon>
        <taxon>Bacillati</taxon>
        <taxon>Bacillota</taxon>
        <taxon>Bacilli</taxon>
        <taxon>Bacillales</taxon>
        <taxon>Bacillaceae</taxon>
        <taxon>Virgibacillus</taxon>
    </lineage>
</organism>
<dbReference type="SUPFAM" id="SSF63520">
    <property type="entry name" value="PTS-regulatory domain, PRD"/>
    <property type="match status" value="1"/>
</dbReference>
<dbReference type="SUPFAM" id="SSF53062">
    <property type="entry name" value="PTS system fructose IIA component-like"/>
    <property type="match status" value="1"/>
</dbReference>
<dbReference type="PATRIC" id="fig|1473.5.peg.1179"/>
<dbReference type="Proteomes" id="UP000036780">
    <property type="component" value="Unassembled WGS sequence"/>
</dbReference>
<dbReference type="InterPro" id="IPR025662">
    <property type="entry name" value="Sigma_54_int_dom_ATP-bd_1"/>
</dbReference>
<feature type="domain" description="PRD" evidence="6">
    <location>
        <begin position="814"/>
        <end position="920"/>
    </location>
</feature>
<dbReference type="Gene3D" id="1.10.1790.10">
    <property type="entry name" value="PRD domain"/>
    <property type="match status" value="1"/>
</dbReference>
<feature type="domain" description="Sigma-54 factor interaction" evidence="4">
    <location>
        <begin position="105"/>
        <end position="339"/>
    </location>
</feature>
<dbReference type="PROSITE" id="PS50045">
    <property type="entry name" value="SIGMA54_INTERACT_4"/>
    <property type="match status" value="1"/>
</dbReference>
<dbReference type="Pfam" id="PF00158">
    <property type="entry name" value="Sigma54_activat"/>
    <property type="match status" value="1"/>
</dbReference>
<dbReference type="SUPFAM" id="SSF52540">
    <property type="entry name" value="P-loop containing nucleoside triphosphate hydrolases"/>
    <property type="match status" value="1"/>
</dbReference>
<dbReference type="Pfam" id="PF03610">
    <property type="entry name" value="EIIA-man"/>
    <property type="match status" value="1"/>
</dbReference>